<sequence>MARAWCFLVAGLAGLALGACGVSSSKGAASDVPLAPFASKSGEVAKARVFVLKSKGVCDGCAEAISKMLFTERIPSQIVGPEQLKSSVGPRDAVVIGGSEPDADGEWTVKQDLMRARAFQWLKDHIYNGGRYVGICSGAYLTEAWIDQASGIRGLDIFPGRVANYSLGKKSQYVKTRWSRQGRERFTYFQDGPAFYPDPGAAVDVLGTFAKDGTIAAAVFPYGAGKVGVLSPHLEADKAWGDQAQIRDPDGLDYDLGIAAFRRVLD</sequence>
<proteinExistence type="predicted"/>
<accession>A0A937X5W7</accession>
<dbReference type="InterPro" id="IPR029062">
    <property type="entry name" value="Class_I_gatase-like"/>
</dbReference>
<evidence type="ECO:0008006" key="4">
    <source>
        <dbReference type="Google" id="ProtNLM"/>
    </source>
</evidence>
<keyword evidence="1" id="KW-0732">Signal</keyword>
<dbReference type="EMBL" id="VGJX01000322">
    <property type="protein sequence ID" value="MBM3274770.1"/>
    <property type="molecule type" value="Genomic_DNA"/>
</dbReference>
<dbReference type="SUPFAM" id="SSF52317">
    <property type="entry name" value="Class I glutamine amidotransferase-like"/>
    <property type="match status" value="1"/>
</dbReference>
<evidence type="ECO:0000313" key="2">
    <source>
        <dbReference type="EMBL" id="MBM3274770.1"/>
    </source>
</evidence>
<dbReference type="CDD" id="cd01653">
    <property type="entry name" value="GATase1"/>
    <property type="match status" value="1"/>
</dbReference>
<organism evidence="2 3">
    <name type="scientific">Candidatus Tanganyikabacteria bacterium</name>
    <dbReference type="NCBI Taxonomy" id="2961651"/>
    <lineage>
        <taxon>Bacteria</taxon>
        <taxon>Bacillati</taxon>
        <taxon>Candidatus Sericytochromatia</taxon>
        <taxon>Candidatus Tanganyikabacteria</taxon>
    </lineage>
</organism>
<gene>
    <name evidence="2" type="ORF">FJZ00_06435</name>
</gene>
<dbReference type="PROSITE" id="PS51257">
    <property type="entry name" value="PROKAR_LIPOPROTEIN"/>
    <property type="match status" value="1"/>
</dbReference>
<feature type="signal peptide" evidence="1">
    <location>
        <begin position="1"/>
        <end position="18"/>
    </location>
</feature>
<feature type="chain" id="PRO_5037643915" description="Biotin-protein ligase N-terminal domain-containing protein" evidence="1">
    <location>
        <begin position="19"/>
        <end position="266"/>
    </location>
</feature>
<dbReference type="AlphaFoldDB" id="A0A937X5W7"/>
<comment type="caution">
    <text evidence="2">The sequence shown here is derived from an EMBL/GenBank/DDBJ whole genome shotgun (WGS) entry which is preliminary data.</text>
</comment>
<evidence type="ECO:0000256" key="1">
    <source>
        <dbReference type="SAM" id="SignalP"/>
    </source>
</evidence>
<name>A0A937X5W7_9BACT</name>
<evidence type="ECO:0000313" key="3">
    <source>
        <dbReference type="Proteomes" id="UP000703893"/>
    </source>
</evidence>
<protein>
    <recommendedName>
        <fullName evidence="4">Biotin-protein ligase N-terminal domain-containing protein</fullName>
    </recommendedName>
</protein>
<dbReference type="Proteomes" id="UP000703893">
    <property type="component" value="Unassembled WGS sequence"/>
</dbReference>
<dbReference type="Gene3D" id="3.40.50.880">
    <property type="match status" value="1"/>
</dbReference>
<reference evidence="2 3" key="1">
    <citation type="submission" date="2019-03" db="EMBL/GenBank/DDBJ databases">
        <title>Lake Tanganyika Metagenome-Assembled Genomes (MAGs).</title>
        <authorList>
            <person name="Tran P."/>
        </authorList>
    </citation>
    <scope>NUCLEOTIDE SEQUENCE [LARGE SCALE GENOMIC DNA]</scope>
    <source>
        <strain evidence="2">K_DeepCast_65m_m2_236</strain>
    </source>
</reference>